<feature type="binding site" description="covalent" evidence="12">
    <location>
        <position position="260"/>
    </location>
    <ligand>
        <name>heme c</name>
        <dbReference type="ChEBI" id="CHEBI:61717"/>
        <label>2</label>
    </ligand>
</feature>
<dbReference type="Gene3D" id="1.10.760.10">
    <property type="entry name" value="Cytochrome c-like domain"/>
    <property type="match status" value="2"/>
</dbReference>
<evidence type="ECO:0000256" key="2">
    <source>
        <dbReference type="ARBA" id="ARBA00022448"/>
    </source>
</evidence>
<keyword evidence="4 12" id="KW-0349">Heme</keyword>
<keyword evidence="2" id="KW-0813">Transport</keyword>
<dbReference type="InterPro" id="IPR036909">
    <property type="entry name" value="Cyt_c-like_dom_sf"/>
</dbReference>
<feature type="domain" description="Cytochrome c" evidence="15">
    <location>
        <begin position="393"/>
        <end position="483"/>
    </location>
</feature>
<evidence type="ECO:0000256" key="14">
    <source>
        <dbReference type="SAM" id="Phobius"/>
    </source>
</evidence>
<dbReference type="PRINTS" id="PR00605">
    <property type="entry name" value="CYTCHROMECIC"/>
</dbReference>
<reference evidence="16 17" key="1">
    <citation type="submission" date="2009-05" db="EMBL/GenBank/DDBJ databases">
        <authorList>
            <person name="Setubal J.C."/>
            <person name="Boyle S."/>
            <person name="Crasta O.R."/>
            <person name="Gillespie J.J."/>
            <person name="Kenyon R.W."/>
            <person name="Lu J."/>
            <person name="Mane S."/>
            <person name="Nagrani S."/>
            <person name="Shallom J.M."/>
            <person name="Shallom S."/>
            <person name="Shukla M."/>
            <person name="Snyder E.E."/>
            <person name="Sobral B.W."/>
            <person name="Wattam A.R."/>
            <person name="Will R."/>
            <person name="Williams K."/>
            <person name="Yoo H."/>
            <person name="Munk C."/>
            <person name="Tapia R."/>
            <person name="Green L."/>
            <person name="Rogers Y."/>
            <person name="Detter J.C."/>
            <person name="Bruce D."/>
            <person name="Brettin T.S."/>
            <person name="Tsolis R."/>
        </authorList>
    </citation>
    <scope>NUCLEOTIDE SEQUENCE [LARGE SCALE GENOMIC DNA]</scope>
    <source>
        <strain evidence="16 17">LMG 3301</strain>
    </source>
</reference>
<evidence type="ECO:0000256" key="12">
    <source>
        <dbReference type="PIRSR" id="PIRSR000018-50"/>
    </source>
</evidence>
<feature type="domain" description="Cytochrome c" evidence="15">
    <location>
        <begin position="242"/>
        <end position="354"/>
    </location>
</feature>
<dbReference type="AlphaFoldDB" id="C4WL02"/>
<dbReference type="PANTHER" id="PTHR35008:SF8">
    <property type="entry name" value="ALCOHOL DEHYDROGENASE CYTOCHROME C SUBUNIT"/>
    <property type="match status" value="1"/>
</dbReference>
<evidence type="ECO:0000256" key="5">
    <source>
        <dbReference type="ARBA" id="ARBA00022660"/>
    </source>
</evidence>
<organism evidence="16 17">
    <name type="scientific">Brucella intermedia LMG 3301</name>
    <dbReference type="NCBI Taxonomy" id="641118"/>
    <lineage>
        <taxon>Bacteria</taxon>
        <taxon>Pseudomonadati</taxon>
        <taxon>Pseudomonadota</taxon>
        <taxon>Alphaproteobacteria</taxon>
        <taxon>Hyphomicrobiales</taxon>
        <taxon>Brucellaceae</taxon>
        <taxon>Brucella/Ochrobactrum group</taxon>
        <taxon>Brucella</taxon>
    </lineage>
</organism>
<gene>
    <name evidence="16" type="ORF">OINT_2000693</name>
</gene>
<evidence type="ECO:0000313" key="16">
    <source>
        <dbReference type="EMBL" id="EEQ93536.1"/>
    </source>
</evidence>
<comment type="caution">
    <text evidence="16">The sequence shown here is derived from an EMBL/GenBank/DDBJ whole genome shotgun (WGS) entry which is preliminary data.</text>
</comment>
<feature type="binding site" description="axial binding residue" evidence="13">
    <location>
        <position position="114"/>
    </location>
    <ligand>
        <name>heme c</name>
        <dbReference type="ChEBI" id="CHEBI:61717"/>
        <label>1</label>
    </ligand>
    <ligandPart>
        <name>Fe</name>
        <dbReference type="ChEBI" id="CHEBI:18248"/>
    </ligandPart>
</feature>
<keyword evidence="8" id="KW-0677">Repeat</keyword>
<dbReference type="GO" id="GO:0009055">
    <property type="term" value="F:electron transfer activity"/>
    <property type="evidence" value="ECO:0007669"/>
    <property type="project" value="InterPro"/>
</dbReference>
<feature type="binding site" description="covalent" evidence="12">
    <location>
        <position position="113"/>
    </location>
    <ligand>
        <name>heme c</name>
        <dbReference type="ChEBI" id="CHEBI:61717"/>
        <label>1</label>
    </ligand>
</feature>
<dbReference type="Pfam" id="PF00034">
    <property type="entry name" value="Cytochrom_C"/>
    <property type="match status" value="2"/>
</dbReference>
<keyword evidence="11 14" id="KW-0472">Membrane</keyword>
<evidence type="ECO:0000256" key="1">
    <source>
        <dbReference type="ARBA" id="ARBA00004236"/>
    </source>
</evidence>
<evidence type="ECO:0000313" key="17">
    <source>
        <dbReference type="Proteomes" id="UP000004386"/>
    </source>
</evidence>
<evidence type="ECO:0000256" key="4">
    <source>
        <dbReference type="ARBA" id="ARBA00022617"/>
    </source>
</evidence>
<evidence type="ECO:0000256" key="3">
    <source>
        <dbReference type="ARBA" id="ARBA00022475"/>
    </source>
</evidence>
<dbReference type="GO" id="GO:0005886">
    <property type="term" value="C:plasma membrane"/>
    <property type="evidence" value="ECO:0007669"/>
    <property type="project" value="UniProtKB-SubCell"/>
</dbReference>
<proteinExistence type="predicted"/>
<keyword evidence="7" id="KW-0732">Signal</keyword>
<comment type="subcellular location">
    <subcellularLocation>
        <location evidence="1">Cell membrane</location>
    </subcellularLocation>
</comment>
<evidence type="ECO:0000256" key="6">
    <source>
        <dbReference type="ARBA" id="ARBA00022723"/>
    </source>
</evidence>
<dbReference type="GO" id="GO:0005506">
    <property type="term" value="F:iron ion binding"/>
    <property type="evidence" value="ECO:0007669"/>
    <property type="project" value="InterPro"/>
</dbReference>
<evidence type="ECO:0000256" key="10">
    <source>
        <dbReference type="ARBA" id="ARBA00023004"/>
    </source>
</evidence>
<dbReference type="GO" id="GO:0020037">
    <property type="term" value="F:heme binding"/>
    <property type="evidence" value="ECO:0007669"/>
    <property type="project" value="InterPro"/>
</dbReference>
<dbReference type="PROSITE" id="PS51007">
    <property type="entry name" value="CYTC"/>
    <property type="match status" value="3"/>
</dbReference>
<keyword evidence="3" id="KW-1003">Cell membrane</keyword>
<dbReference type="GO" id="GO:0016614">
    <property type="term" value="F:oxidoreductase activity, acting on CH-OH group of donors"/>
    <property type="evidence" value="ECO:0007669"/>
    <property type="project" value="InterPro"/>
</dbReference>
<feature type="binding site" description="covalent" evidence="12">
    <location>
        <position position="406"/>
    </location>
    <ligand>
        <name>heme c</name>
        <dbReference type="ChEBI" id="CHEBI:61717"/>
        <label>3</label>
    </ligand>
</feature>
<dbReference type="PANTHER" id="PTHR35008">
    <property type="entry name" value="BLL4482 PROTEIN-RELATED"/>
    <property type="match status" value="1"/>
</dbReference>
<feature type="binding site" description="axial binding residue" evidence="13">
    <location>
        <position position="261"/>
    </location>
    <ligand>
        <name>heme c</name>
        <dbReference type="ChEBI" id="CHEBI:61717"/>
        <label>2</label>
    </ligand>
    <ligandPart>
        <name>Fe</name>
        <dbReference type="ChEBI" id="CHEBI:18248"/>
    </ligandPart>
</feature>
<dbReference type="HOGENOM" id="CLU_028594_0_0_5"/>
<keyword evidence="14" id="KW-1133">Transmembrane helix</keyword>
<dbReference type="InterPro" id="IPR009056">
    <property type="entry name" value="Cyt_c-like_dom"/>
</dbReference>
<evidence type="ECO:0000256" key="13">
    <source>
        <dbReference type="PIRSR" id="PIRSR000018-51"/>
    </source>
</evidence>
<dbReference type="PIRSF" id="PIRSF000018">
    <property type="entry name" value="Mb_ADH_cyt_c"/>
    <property type="match status" value="1"/>
</dbReference>
<accession>C4WL02</accession>
<dbReference type="InterPro" id="IPR008168">
    <property type="entry name" value="Cyt_C_IC"/>
</dbReference>
<dbReference type="Proteomes" id="UP000004386">
    <property type="component" value="Unassembled WGS sequence"/>
</dbReference>
<feature type="transmembrane region" description="Helical" evidence="14">
    <location>
        <begin position="58"/>
        <end position="79"/>
    </location>
</feature>
<evidence type="ECO:0000256" key="7">
    <source>
        <dbReference type="ARBA" id="ARBA00022729"/>
    </source>
</evidence>
<evidence type="ECO:0000256" key="11">
    <source>
        <dbReference type="ARBA" id="ARBA00023136"/>
    </source>
</evidence>
<evidence type="ECO:0000259" key="15">
    <source>
        <dbReference type="PROSITE" id="PS51007"/>
    </source>
</evidence>
<dbReference type="InterPro" id="IPR051459">
    <property type="entry name" value="Cytochrome_c-type_DH"/>
</dbReference>
<keyword evidence="14" id="KW-0812">Transmembrane</keyword>
<evidence type="ECO:0000256" key="8">
    <source>
        <dbReference type="ARBA" id="ARBA00022737"/>
    </source>
</evidence>
<feature type="binding site" description="covalent" evidence="12">
    <location>
        <position position="110"/>
    </location>
    <ligand>
        <name>heme c</name>
        <dbReference type="ChEBI" id="CHEBI:61717"/>
        <label>1</label>
    </ligand>
</feature>
<evidence type="ECO:0000256" key="9">
    <source>
        <dbReference type="ARBA" id="ARBA00022982"/>
    </source>
</evidence>
<sequence length="504" mass="54166">MGQAQCVPDRRGQFRAEHAVQSDRSARRACLFDCACDPHAIPVQSASADLRRMVMKTFLRIIGALVVIGIVALLAFIFVPVQLTKPTREPAADWKPAEGQGQYVMYASDCMACHTAEGGKPFAGGRPIASPMGTIWTTNITPDKETGIGNWTLDQFRAALYDGIRADGSHLYPAMPYENYRKLTEEDVRALYDYFMHQVQPVNNVVQETKLGFPFNMRFGIRAWNWLALGQEAGFKAAGKSEAQDRGQYLVEGPAHCAACHSPRNPLMAQSGTQVGDKDFLTGGVVDGWNAPSLRGANSAPQKWSIEELATYLATGRNSYSTANGEMGLAVEHSLQHLTDADNLAIAAFLKGIDGAAVEVPQEFAVKASKALPAAPADAAGEATTKMLTEASPDMPLGARLYLDNCAACHFVTGRGAPGIFPELAGNDLVTGSETQPLISIILHGAEVPSTAKRPMRLVMQGYADRLTDDEVAELATFVRSAWGNSAGPVKAADVATVRNSQTH</sequence>
<feature type="domain" description="Cytochrome c" evidence="15">
    <location>
        <begin position="96"/>
        <end position="199"/>
    </location>
</feature>
<name>C4WL02_9HYPH</name>
<keyword evidence="9" id="KW-0249">Electron transport</keyword>
<dbReference type="InterPro" id="IPR014353">
    <property type="entry name" value="Membr-bd_ADH_cyt_c"/>
</dbReference>
<protein>
    <submittedName>
        <fullName evidence="16">Gluconate 2-dehydrogenase cytochrome c subunit</fullName>
    </submittedName>
</protein>
<keyword evidence="5" id="KW-0679">Respiratory chain</keyword>
<dbReference type="SUPFAM" id="SSF46626">
    <property type="entry name" value="Cytochrome c"/>
    <property type="match status" value="3"/>
</dbReference>
<feature type="binding site" description="axial binding residue" evidence="13">
    <location>
        <position position="410"/>
    </location>
    <ligand>
        <name>heme c</name>
        <dbReference type="ChEBI" id="CHEBI:61717"/>
        <label>3</label>
    </ligand>
    <ligandPart>
        <name>Fe</name>
        <dbReference type="ChEBI" id="CHEBI:18248"/>
    </ligandPart>
</feature>
<feature type="binding site" description="covalent" evidence="12">
    <location>
        <position position="257"/>
    </location>
    <ligand>
        <name>heme c</name>
        <dbReference type="ChEBI" id="CHEBI:61717"/>
        <label>2</label>
    </ligand>
</feature>
<keyword evidence="10 13" id="KW-0408">Iron</keyword>
<dbReference type="EMBL" id="ACQA01000002">
    <property type="protein sequence ID" value="EEQ93536.1"/>
    <property type="molecule type" value="Genomic_DNA"/>
</dbReference>
<keyword evidence="6 13" id="KW-0479">Metal-binding</keyword>
<comment type="cofactor">
    <cofactor evidence="12">
        <name>heme c</name>
        <dbReference type="ChEBI" id="CHEBI:61717"/>
    </cofactor>
    <text evidence="12">Binds 3 heme c groups covalently per subunit.</text>
</comment>
<feature type="binding site" description="covalent" evidence="12">
    <location>
        <position position="409"/>
    </location>
    <ligand>
        <name>heme c</name>
        <dbReference type="ChEBI" id="CHEBI:61717"/>
        <label>3</label>
    </ligand>
</feature>